<evidence type="ECO:0000313" key="4">
    <source>
        <dbReference type="EMBL" id="MBB6344278.1"/>
    </source>
</evidence>
<keyword evidence="2" id="KW-0472">Membrane</keyword>
<feature type="transmembrane region" description="Helical" evidence="2">
    <location>
        <begin position="389"/>
        <end position="411"/>
    </location>
</feature>
<dbReference type="RefSeq" id="WP_185082429.1">
    <property type="nucleotide sequence ID" value="NZ_JACHJB010000001.1"/>
</dbReference>
<feature type="signal peptide" evidence="3">
    <location>
        <begin position="1"/>
        <end position="28"/>
    </location>
</feature>
<feature type="region of interest" description="Disordered" evidence="1">
    <location>
        <begin position="417"/>
        <end position="441"/>
    </location>
</feature>
<feature type="compositionally biased region" description="Pro residues" evidence="1">
    <location>
        <begin position="422"/>
        <end position="436"/>
    </location>
</feature>
<dbReference type="EMBL" id="JACHJB010000001">
    <property type="protein sequence ID" value="MBB6344278.1"/>
    <property type="molecule type" value="Genomic_DNA"/>
</dbReference>
<keyword evidence="3" id="KW-0732">Signal</keyword>
<evidence type="ECO:0000256" key="3">
    <source>
        <dbReference type="SAM" id="SignalP"/>
    </source>
</evidence>
<evidence type="ECO:0000313" key="5">
    <source>
        <dbReference type="Proteomes" id="UP000583800"/>
    </source>
</evidence>
<dbReference type="AlphaFoldDB" id="A0A7X0BX75"/>
<comment type="caution">
    <text evidence="4">The sequence shown here is derived from an EMBL/GenBank/DDBJ whole genome shotgun (WGS) entry which is preliminary data.</text>
</comment>
<gene>
    <name evidence="4" type="ORF">FHU36_000787</name>
</gene>
<name>A0A7X0BX75_9ACTN</name>
<evidence type="ECO:0000256" key="2">
    <source>
        <dbReference type="SAM" id="Phobius"/>
    </source>
</evidence>
<keyword evidence="2" id="KW-0812">Transmembrane</keyword>
<dbReference type="Proteomes" id="UP000583800">
    <property type="component" value="Unassembled WGS sequence"/>
</dbReference>
<keyword evidence="2" id="KW-1133">Transmembrane helix</keyword>
<protein>
    <recommendedName>
        <fullName evidence="6">Zinc ribbon domain-containing protein</fullName>
    </recommendedName>
</protein>
<dbReference type="SUPFAM" id="SSF50494">
    <property type="entry name" value="Trypsin-like serine proteases"/>
    <property type="match status" value="1"/>
</dbReference>
<accession>A0A7X0BX75</accession>
<dbReference type="InterPro" id="IPR009003">
    <property type="entry name" value="Peptidase_S1_PA"/>
</dbReference>
<dbReference type="InterPro" id="IPR043504">
    <property type="entry name" value="Peptidase_S1_PA_chymotrypsin"/>
</dbReference>
<organism evidence="4 5">
    <name type="scientific">Nonomuraea muscovyensis</name>
    <dbReference type="NCBI Taxonomy" id="1124761"/>
    <lineage>
        <taxon>Bacteria</taxon>
        <taxon>Bacillati</taxon>
        <taxon>Actinomycetota</taxon>
        <taxon>Actinomycetes</taxon>
        <taxon>Streptosporangiales</taxon>
        <taxon>Streptosporangiaceae</taxon>
        <taxon>Nonomuraea</taxon>
    </lineage>
</organism>
<proteinExistence type="predicted"/>
<evidence type="ECO:0008006" key="6">
    <source>
        <dbReference type="Google" id="ProtNLM"/>
    </source>
</evidence>
<sequence length="498" mass="51901">MARLTALAGGAALALAMAVLPAALPAMAHDHPSGITDLVTPAVVRVEATAHVDITLLDHIGDLVHVERSYDVPIGAGTGTVVSPEGAIVTLTRTVKSEQDVAVYAANKIFAEHHDVKIPADFERHSLKDDVLDRHLKQCYPPLSSRATCIIDVTTDITVFPNVSPADPKGLKADLVKAGPRPDSPAVLMTSSRVVGSVGLPTAPLADKVPEAQGSPVGVAGFLGRPGADVPYTVEIAHLGRGGGTGETGRPFLDPDKKVDEPVKLGGLADRGMRGAPVIGDKDGHVIGILIGGGKDARMIGVREVTGALTKAGVAPRRGAIDAAFEAALTRYHTKYFTEAAPGFQRVLELYPGNVVAAALLKESLARRGGPEDLGARRAVAPSGGSMPLWPFIVAAGVLFVVAALGAILLWRRGRTPEPEQELPPPVATQPSPPPDEGASQTVVVRRSQPFAVIPQQKQVLTAPDSPPESPVVYCTACGMRLGPAHRFCGYCGHPSET</sequence>
<keyword evidence="5" id="KW-1185">Reference proteome</keyword>
<dbReference type="Gene3D" id="2.40.10.10">
    <property type="entry name" value="Trypsin-like serine proteases"/>
    <property type="match status" value="1"/>
</dbReference>
<reference evidence="4 5" key="1">
    <citation type="submission" date="2020-08" db="EMBL/GenBank/DDBJ databases">
        <title>Sequencing the genomes of 1000 actinobacteria strains.</title>
        <authorList>
            <person name="Klenk H.-P."/>
        </authorList>
    </citation>
    <scope>NUCLEOTIDE SEQUENCE [LARGE SCALE GENOMIC DNA]</scope>
    <source>
        <strain evidence="4 5">DSM 45913</strain>
    </source>
</reference>
<evidence type="ECO:0000256" key="1">
    <source>
        <dbReference type="SAM" id="MobiDB-lite"/>
    </source>
</evidence>
<feature type="chain" id="PRO_5031389296" description="Zinc ribbon domain-containing protein" evidence="3">
    <location>
        <begin position="29"/>
        <end position="498"/>
    </location>
</feature>